<evidence type="ECO:0000313" key="1">
    <source>
        <dbReference type="EMBL" id="TNN35831.1"/>
    </source>
</evidence>
<dbReference type="EMBL" id="SRLO01001701">
    <property type="protein sequence ID" value="TNN35831.1"/>
    <property type="molecule type" value="Genomic_DNA"/>
</dbReference>
<dbReference type="Proteomes" id="UP000314294">
    <property type="component" value="Unassembled WGS sequence"/>
</dbReference>
<proteinExistence type="predicted"/>
<sequence>MWRRALRRKQQQEHRLLGCYDVLPDRSVKTEYLPSVFPSRDVSVNHVDTSEVGVVTVTPPTGLWTDVFKL</sequence>
<reference evidence="1 2" key="1">
    <citation type="submission" date="2019-03" db="EMBL/GenBank/DDBJ databases">
        <title>First draft genome of Liparis tanakae, snailfish: a comprehensive survey of snailfish specific genes.</title>
        <authorList>
            <person name="Kim W."/>
            <person name="Song I."/>
            <person name="Jeong J.-H."/>
            <person name="Kim D."/>
            <person name="Kim S."/>
            <person name="Ryu S."/>
            <person name="Song J.Y."/>
            <person name="Lee S.K."/>
        </authorList>
    </citation>
    <scope>NUCLEOTIDE SEQUENCE [LARGE SCALE GENOMIC DNA]</scope>
    <source>
        <tissue evidence="1">Muscle</tissue>
    </source>
</reference>
<accession>A0A4Z2F500</accession>
<name>A0A4Z2F500_9TELE</name>
<keyword evidence="2" id="KW-1185">Reference proteome</keyword>
<evidence type="ECO:0000313" key="2">
    <source>
        <dbReference type="Proteomes" id="UP000314294"/>
    </source>
</evidence>
<gene>
    <name evidence="1" type="ORF">EYF80_054003</name>
</gene>
<protein>
    <submittedName>
        <fullName evidence="1">Uncharacterized protein</fullName>
    </submittedName>
</protein>
<dbReference type="AlphaFoldDB" id="A0A4Z2F500"/>
<comment type="caution">
    <text evidence="1">The sequence shown here is derived from an EMBL/GenBank/DDBJ whole genome shotgun (WGS) entry which is preliminary data.</text>
</comment>
<organism evidence="1 2">
    <name type="scientific">Liparis tanakae</name>
    <name type="common">Tanaka's snailfish</name>
    <dbReference type="NCBI Taxonomy" id="230148"/>
    <lineage>
        <taxon>Eukaryota</taxon>
        <taxon>Metazoa</taxon>
        <taxon>Chordata</taxon>
        <taxon>Craniata</taxon>
        <taxon>Vertebrata</taxon>
        <taxon>Euteleostomi</taxon>
        <taxon>Actinopterygii</taxon>
        <taxon>Neopterygii</taxon>
        <taxon>Teleostei</taxon>
        <taxon>Neoteleostei</taxon>
        <taxon>Acanthomorphata</taxon>
        <taxon>Eupercaria</taxon>
        <taxon>Perciformes</taxon>
        <taxon>Cottioidei</taxon>
        <taxon>Cottales</taxon>
        <taxon>Liparidae</taxon>
        <taxon>Liparis</taxon>
    </lineage>
</organism>